<proteinExistence type="predicted"/>
<evidence type="ECO:0000313" key="4">
    <source>
        <dbReference type="EMBL" id="CAA0092926.1"/>
    </source>
</evidence>
<feature type="domain" description="Outer membrane protein beta-barrel" evidence="3">
    <location>
        <begin position="9"/>
        <end position="167"/>
    </location>
</feature>
<dbReference type="InterPro" id="IPR027385">
    <property type="entry name" value="Beta-barrel_OMP"/>
</dbReference>
<dbReference type="SUPFAM" id="SSF56925">
    <property type="entry name" value="OMPA-like"/>
    <property type="match status" value="1"/>
</dbReference>
<sequence length="191" mass="21032">MHQFKRLFLSLLFMFSAAAQAGYWLGVGSGVATVDISLGSESQDDVTLEMVLRAGVEINDYFSIEAQIGEGTGGFFEFDEFACEVIIQSYGGGENDCDGDPADLDGRKSRALYLRTSLPNDTWLTPYLLTGYSYNKLDFDGGNGSTSTSIEDFGYGFGVRVARWFQLEWLQQGDEDGIKINSTTLNLTIPF</sequence>
<organism evidence="4 5">
    <name type="scientific">Zhongshania aliphaticivorans</name>
    <dbReference type="NCBI Taxonomy" id="1470434"/>
    <lineage>
        <taxon>Bacteria</taxon>
        <taxon>Pseudomonadati</taxon>
        <taxon>Pseudomonadota</taxon>
        <taxon>Gammaproteobacteria</taxon>
        <taxon>Cellvibrionales</taxon>
        <taxon>Spongiibacteraceae</taxon>
        <taxon>Zhongshania</taxon>
    </lineage>
</organism>
<name>A0A5S9NR00_9GAMM</name>
<feature type="chain" id="PRO_5025071483" description="Outer membrane protein beta-barrel domain-containing protein" evidence="2">
    <location>
        <begin position="22"/>
        <end position="191"/>
    </location>
</feature>
<feature type="signal peptide" evidence="2">
    <location>
        <begin position="1"/>
        <end position="21"/>
    </location>
</feature>
<evidence type="ECO:0000256" key="2">
    <source>
        <dbReference type="SAM" id="SignalP"/>
    </source>
</evidence>
<keyword evidence="1 2" id="KW-0732">Signal</keyword>
<dbReference type="RefSeq" id="WP_159268936.1">
    <property type="nucleotide sequence ID" value="NZ_CACSIK010000001.1"/>
</dbReference>
<evidence type="ECO:0000256" key="1">
    <source>
        <dbReference type="ARBA" id="ARBA00022729"/>
    </source>
</evidence>
<dbReference type="Gene3D" id="2.40.160.20">
    <property type="match status" value="1"/>
</dbReference>
<dbReference type="EMBL" id="CACSIK010000001">
    <property type="protein sequence ID" value="CAA0092926.1"/>
    <property type="molecule type" value="Genomic_DNA"/>
</dbReference>
<reference evidence="4 5" key="1">
    <citation type="submission" date="2019-11" db="EMBL/GenBank/DDBJ databases">
        <authorList>
            <person name="Holert J."/>
        </authorList>
    </citation>
    <scope>NUCLEOTIDE SEQUENCE [LARGE SCALE GENOMIC DNA]</scope>
    <source>
        <strain evidence="4">SB11_1A</strain>
    </source>
</reference>
<keyword evidence="5" id="KW-1185">Reference proteome</keyword>
<dbReference type="InterPro" id="IPR011250">
    <property type="entry name" value="OMP/PagP_B-barrel"/>
</dbReference>
<evidence type="ECO:0000259" key="3">
    <source>
        <dbReference type="Pfam" id="PF13505"/>
    </source>
</evidence>
<accession>A0A5S9NR00</accession>
<dbReference type="AlphaFoldDB" id="A0A5S9NR00"/>
<dbReference type="OrthoDB" id="6076307at2"/>
<evidence type="ECO:0000313" key="5">
    <source>
        <dbReference type="Proteomes" id="UP000435877"/>
    </source>
</evidence>
<dbReference type="Proteomes" id="UP000435877">
    <property type="component" value="Unassembled WGS sequence"/>
</dbReference>
<gene>
    <name evidence="4" type="ORF">IHBHHGIJ_02389</name>
</gene>
<protein>
    <recommendedName>
        <fullName evidence="3">Outer membrane protein beta-barrel domain-containing protein</fullName>
    </recommendedName>
</protein>
<dbReference type="Pfam" id="PF13505">
    <property type="entry name" value="OMP_b-brl"/>
    <property type="match status" value="1"/>
</dbReference>